<dbReference type="Proteomes" id="UP000034172">
    <property type="component" value="Unassembled WGS sequence"/>
</dbReference>
<gene>
    <name evidence="2" type="ORF">UW41_C0016G0006</name>
</gene>
<accession>A0A0G1KLN7</accession>
<dbReference type="Gene3D" id="1.20.5.190">
    <property type="match status" value="1"/>
</dbReference>
<organism evidence="2 3">
    <name type="scientific">Candidatus Collierbacteria bacterium GW2011_GWC2_44_18</name>
    <dbReference type="NCBI Taxonomy" id="1618392"/>
    <lineage>
        <taxon>Bacteria</taxon>
        <taxon>Candidatus Collieribacteriota</taxon>
    </lineage>
</organism>
<evidence type="ECO:0000313" key="3">
    <source>
        <dbReference type="Proteomes" id="UP000034172"/>
    </source>
</evidence>
<sequence>MAIQNNCYTERMITDADIKKLKTVFVTKEDLDKSEARTAFGFTDVQSQISELKNGQIDLTEKVYSLSGKVDQLSDKVNNLSGEVKEISQQLRGMEQNIIQAIHETKDKQEDQEVRITKLERVAFSN</sequence>
<keyword evidence="1" id="KW-0175">Coiled coil</keyword>
<dbReference type="STRING" id="1618392.UW41_C0016G0006"/>
<dbReference type="EMBL" id="LCIE01000016">
    <property type="protein sequence ID" value="KKT48869.1"/>
    <property type="molecule type" value="Genomic_DNA"/>
</dbReference>
<evidence type="ECO:0000256" key="1">
    <source>
        <dbReference type="SAM" id="Coils"/>
    </source>
</evidence>
<reference evidence="2 3" key="1">
    <citation type="journal article" date="2015" name="Nature">
        <title>rRNA introns, odd ribosomes, and small enigmatic genomes across a large radiation of phyla.</title>
        <authorList>
            <person name="Brown C.T."/>
            <person name="Hug L.A."/>
            <person name="Thomas B.C."/>
            <person name="Sharon I."/>
            <person name="Castelle C.J."/>
            <person name="Singh A."/>
            <person name="Wilkins M.J."/>
            <person name="Williams K.H."/>
            <person name="Banfield J.F."/>
        </authorList>
    </citation>
    <scope>NUCLEOTIDE SEQUENCE [LARGE SCALE GENOMIC DNA]</scope>
</reference>
<name>A0A0G1KLN7_9BACT</name>
<feature type="coiled-coil region" evidence="1">
    <location>
        <begin position="70"/>
        <end position="122"/>
    </location>
</feature>
<proteinExistence type="predicted"/>
<dbReference type="AlphaFoldDB" id="A0A0G1KLN7"/>
<comment type="caution">
    <text evidence="2">The sequence shown here is derived from an EMBL/GenBank/DDBJ whole genome shotgun (WGS) entry which is preliminary data.</text>
</comment>
<protein>
    <submittedName>
        <fullName evidence="2">Uncharacterized protein</fullName>
    </submittedName>
</protein>
<evidence type="ECO:0000313" key="2">
    <source>
        <dbReference type="EMBL" id="KKT48869.1"/>
    </source>
</evidence>